<protein>
    <submittedName>
        <fullName evidence="2">Uncharacterized protein</fullName>
    </submittedName>
</protein>
<name>A0A316U5Z9_9BASI</name>
<dbReference type="RefSeq" id="XP_025345545.1">
    <property type="nucleotide sequence ID" value="XM_025493241.1"/>
</dbReference>
<feature type="compositionally biased region" description="Polar residues" evidence="1">
    <location>
        <begin position="40"/>
        <end position="49"/>
    </location>
</feature>
<accession>A0A316U5Z9</accession>
<dbReference type="AlphaFoldDB" id="A0A316U5Z9"/>
<reference evidence="2 3" key="1">
    <citation type="journal article" date="2018" name="Mol. Biol. Evol.">
        <title>Broad Genomic Sampling Reveals a Smut Pathogenic Ancestry of the Fungal Clade Ustilaginomycotina.</title>
        <authorList>
            <person name="Kijpornyongpan T."/>
            <person name="Mondo S.J."/>
            <person name="Barry K."/>
            <person name="Sandor L."/>
            <person name="Lee J."/>
            <person name="Lipzen A."/>
            <person name="Pangilinan J."/>
            <person name="LaButti K."/>
            <person name="Hainaut M."/>
            <person name="Henrissat B."/>
            <person name="Grigoriev I.V."/>
            <person name="Spatafora J.W."/>
            <person name="Aime M.C."/>
        </authorList>
    </citation>
    <scope>NUCLEOTIDE SEQUENCE [LARGE SCALE GENOMIC DNA]</scope>
    <source>
        <strain evidence="2 3">MCA 4718</strain>
    </source>
</reference>
<dbReference type="STRING" id="1684307.A0A316U5Z9"/>
<dbReference type="Proteomes" id="UP000245942">
    <property type="component" value="Unassembled WGS sequence"/>
</dbReference>
<feature type="region of interest" description="Disordered" evidence="1">
    <location>
        <begin position="1"/>
        <end position="49"/>
    </location>
</feature>
<dbReference type="EMBL" id="KZ819336">
    <property type="protein sequence ID" value="PWN18385.1"/>
    <property type="molecule type" value="Genomic_DNA"/>
</dbReference>
<feature type="compositionally biased region" description="Polar residues" evidence="1">
    <location>
        <begin position="1"/>
        <end position="16"/>
    </location>
</feature>
<keyword evidence="3" id="KW-1185">Reference proteome</keyword>
<evidence type="ECO:0000313" key="3">
    <source>
        <dbReference type="Proteomes" id="UP000245942"/>
    </source>
</evidence>
<gene>
    <name evidence="2" type="ORF">BCV69DRAFT_285012</name>
</gene>
<proteinExistence type="predicted"/>
<dbReference type="GeneID" id="37014975"/>
<sequence length="98" mass="10575">MLRDLNSSASLTNTDAGLTPVRGPRFKDKFRAPADVADDSTMSRSSRPTVNQSHFYDGLIARDAFCLVTDTNFESCMAAHILPLSRPEVSPDPVGGCS</sequence>
<dbReference type="OrthoDB" id="2569251at2759"/>
<organism evidence="2 3">
    <name type="scientific">Pseudomicrostroma glucosiphilum</name>
    <dbReference type="NCBI Taxonomy" id="1684307"/>
    <lineage>
        <taxon>Eukaryota</taxon>
        <taxon>Fungi</taxon>
        <taxon>Dikarya</taxon>
        <taxon>Basidiomycota</taxon>
        <taxon>Ustilaginomycotina</taxon>
        <taxon>Exobasidiomycetes</taxon>
        <taxon>Microstromatales</taxon>
        <taxon>Microstromatales incertae sedis</taxon>
        <taxon>Pseudomicrostroma</taxon>
    </lineage>
</organism>
<evidence type="ECO:0000313" key="2">
    <source>
        <dbReference type="EMBL" id="PWN18385.1"/>
    </source>
</evidence>
<evidence type="ECO:0000256" key="1">
    <source>
        <dbReference type="SAM" id="MobiDB-lite"/>
    </source>
</evidence>